<evidence type="ECO:0000313" key="2">
    <source>
        <dbReference type="EMBL" id="MBH5146492.1"/>
    </source>
</evidence>
<keyword evidence="3" id="KW-1185">Reference proteome</keyword>
<dbReference type="Gene3D" id="1.10.1660.10">
    <property type="match status" value="1"/>
</dbReference>
<organism evidence="2 3">
    <name type="scientific">Rhodococcus erythropolis</name>
    <name type="common">Arthrobacter picolinophilus</name>
    <dbReference type="NCBI Taxonomy" id="1833"/>
    <lineage>
        <taxon>Bacteria</taxon>
        <taxon>Bacillati</taxon>
        <taxon>Actinomycetota</taxon>
        <taxon>Actinomycetes</taxon>
        <taxon>Mycobacteriales</taxon>
        <taxon>Nocardiaceae</taxon>
        <taxon>Rhodococcus</taxon>
        <taxon>Rhodococcus erythropolis group</taxon>
    </lineage>
</organism>
<dbReference type="Pfam" id="PF12728">
    <property type="entry name" value="HTH_17"/>
    <property type="match status" value="1"/>
</dbReference>
<reference evidence="2 3" key="1">
    <citation type="submission" date="2020-12" db="EMBL/GenBank/DDBJ databases">
        <title>Draft genome sequence of furan degrading bacterial strain FUR100.</title>
        <authorList>
            <person name="Woiski C."/>
        </authorList>
    </citation>
    <scope>NUCLEOTIDE SEQUENCE [LARGE SCALE GENOMIC DNA]</scope>
    <source>
        <strain evidence="2 3">FUR100</strain>
    </source>
</reference>
<dbReference type="EMBL" id="JAECSB010000090">
    <property type="protein sequence ID" value="MBH5146492.1"/>
    <property type="molecule type" value="Genomic_DNA"/>
</dbReference>
<dbReference type="AlphaFoldDB" id="A0A8I1D9S8"/>
<dbReference type="InterPro" id="IPR041657">
    <property type="entry name" value="HTH_17"/>
</dbReference>
<evidence type="ECO:0000259" key="1">
    <source>
        <dbReference type="Pfam" id="PF12728"/>
    </source>
</evidence>
<dbReference type="Proteomes" id="UP000627573">
    <property type="component" value="Unassembled WGS sequence"/>
</dbReference>
<dbReference type="SUPFAM" id="SSF46955">
    <property type="entry name" value="Putative DNA-binding domain"/>
    <property type="match status" value="1"/>
</dbReference>
<gene>
    <name evidence="2" type="ORF">I3517_28195</name>
</gene>
<dbReference type="RefSeq" id="WP_197942050.1">
    <property type="nucleotide sequence ID" value="NZ_JAECSB010000090.1"/>
</dbReference>
<feature type="domain" description="Helix-turn-helix" evidence="1">
    <location>
        <begin position="4"/>
        <end position="50"/>
    </location>
</feature>
<accession>A0A8I1D9S8</accession>
<name>A0A8I1D9S8_RHOER</name>
<evidence type="ECO:0000313" key="3">
    <source>
        <dbReference type="Proteomes" id="UP000627573"/>
    </source>
</evidence>
<proteinExistence type="predicted"/>
<sequence length="60" mass="6672">MLMPREVATMFGVTAKTIARWAAAGKFGSITTIGGHRRYWKTEIEMLLRASQDPRADTSS</sequence>
<dbReference type="InterPro" id="IPR009061">
    <property type="entry name" value="DNA-bd_dom_put_sf"/>
</dbReference>
<protein>
    <submittedName>
        <fullName evidence="2">Helix-turn-helix domain-containing protein</fullName>
    </submittedName>
</protein>
<comment type="caution">
    <text evidence="2">The sequence shown here is derived from an EMBL/GenBank/DDBJ whole genome shotgun (WGS) entry which is preliminary data.</text>
</comment>